<evidence type="ECO:0000313" key="2">
    <source>
        <dbReference type="EMBL" id="MBP3963380.1"/>
    </source>
</evidence>
<name>A0ABS5CD83_9BACL</name>
<evidence type="ECO:0000313" key="3">
    <source>
        <dbReference type="Proteomes" id="UP000673394"/>
    </source>
</evidence>
<protein>
    <submittedName>
        <fullName evidence="2">GNAT family N-acetyltransferase</fullName>
    </submittedName>
</protein>
<reference evidence="2 3" key="1">
    <citation type="submission" date="2021-04" db="EMBL/GenBank/DDBJ databases">
        <title>Paenibacillus sp. DLE-14 whole genome sequence.</title>
        <authorList>
            <person name="Ham Y.J."/>
        </authorList>
    </citation>
    <scope>NUCLEOTIDE SEQUENCE [LARGE SCALE GENOMIC DNA]</scope>
    <source>
        <strain evidence="2 3">DLE-14</strain>
    </source>
</reference>
<evidence type="ECO:0000259" key="1">
    <source>
        <dbReference type="PROSITE" id="PS51186"/>
    </source>
</evidence>
<sequence>MRKQLIVYHMGKPVEIVIRNYGISDIEGMIAIQRASFPPPFPSELWWNETQLREHITRFPEGAICAEMDGRLIGSMTGLLVRESQLEGEHTWEAVTDSGYIRNHDPDGTTLYVVDLCVIPEMRKAGIGKWLMQSMYEIVVHLQLRRLLGGGRMPGYHRYSDKVSASEYLEGITTGLYNDPVISFLMRCGRLPVGVAQHYLEDEESCGYAAIMEWKNPFIHE</sequence>
<organism evidence="2 3">
    <name type="scientific">Paenibacillus lignilyticus</name>
    <dbReference type="NCBI Taxonomy" id="1172615"/>
    <lineage>
        <taxon>Bacteria</taxon>
        <taxon>Bacillati</taxon>
        <taxon>Bacillota</taxon>
        <taxon>Bacilli</taxon>
        <taxon>Bacillales</taxon>
        <taxon>Paenibacillaceae</taxon>
        <taxon>Paenibacillus</taxon>
    </lineage>
</organism>
<dbReference type="EMBL" id="JAGKSP010000003">
    <property type="protein sequence ID" value="MBP3963380.1"/>
    <property type="molecule type" value="Genomic_DNA"/>
</dbReference>
<dbReference type="RefSeq" id="WP_210658404.1">
    <property type="nucleotide sequence ID" value="NZ_JAGKSP010000003.1"/>
</dbReference>
<proteinExistence type="predicted"/>
<dbReference type="Proteomes" id="UP000673394">
    <property type="component" value="Unassembled WGS sequence"/>
</dbReference>
<comment type="caution">
    <text evidence="2">The sequence shown here is derived from an EMBL/GenBank/DDBJ whole genome shotgun (WGS) entry which is preliminary data.</text>
</comment>
<accession>A0ABS5CD83</accession>
<dbReference type="CDD" id="cd04301">
    <property type="entry name" value="NAT_SF"/>
    <property type="match status" value="1"/>
</dbReference>
<dbReference type="SUPFAM" id="SSF55729">
    <property type="entry name" value="Acyl-CoA N-acyltransferases (Nat)"/>
    <property type="match status" value="1"/>
</dbReference>
<dbReference type="Gene3D" id="3.40.630.30">
    <property type="match status" value="1"/>
</dbReference>
<keyword evidence="3" id="KW-1185">Reference proteome</keyword>
<dbReference type="PROSITE" id="PS51186">
    <property type="entry name" value="GNAT"/>
    <property type="match status" value="1"/>
</dbReference>
<gene>
    <name evidence="2" type="ORF">I8J30_11755</name>
</gene>
<dbReference type="Pfam" id="PF00583">
    <property type="entry name" value="Acetyltransf_1"/>
    <property type="match status" value="1"/>
</dbReference>
<feature type="domain" description="N-acetyltransferase" evidence="1">
    <location>
        <begin position="16"/>
        <end position="217"/>
    </location>
</feature>
<dbReference type="InterPro" id="IPR016181">
    <property type="entry name" value="Acyl_CoA_acyltransferase"/>
</dbReference>
<dbReference type="InterPro" id="IPR000182">
    <property type="entry name" value="GNAT_dom"/>
</dbReference>